<dbReference type="OrthoDB" id="10268090at2759"/>
<evidence type="ECO:0000313" key="4">
    <source>
        <dbReference type="EMBL" id="OAP64085.1"/>
    </source>
</evidence>
<organism evidence="4 5">
    <name type="scientific">Fonsecaea erecta</name>
    <dbReference type="NCBI Taxonomy" id="1367422"/>
    <lineage>
        <taxon>Eukaryota</taxon>
        <taxon>Fungi</taxon>
        <taxon>Dikarya</taxon>
        <taxon>Ascomycota</taxon>
        <taxon>Pezizomycotina</taxon>
        <taxon>Eurotiomycetes</taxon>
        <taxon>Chaetothyriomycetidae</taxon>
        <taxon>Chaetothyriales</taxon>
        <taxon>Herpotrichiellaceae</taxon>
        <taxon>Fonsecaea</taxon>
    </lineage>
</organism>
<feature type="transmembrane region" description="Helical" evidence="2">
    <location>
        <begin position="293"/>
        <end position="318"/>
    </location>
</feature>
<dbReference type="InterPro" id="IPR051276">
    <property type="entry name" value="Saccharopine_DH-like_oxidrdct"/>
</dbReference>
<evidence type="ECO:0000313" key="5">
    <source>
        <dbReference type="Proteomes" id="UP000078343"/>
    </source>
</evidence>
<evidence type="ECO:0000259" key="3">
    <source>
        <dbReference type="Pfam" id="PF03435"/>
    </source>
</evidence>
<dbReference type="GO" id="GO:0005739">
    <property type="term" value="C:mitochondrion"/>
    <property type="evidence" value="ECO:0007669"/>
    <property type="project" value="TreeGrafter"/>
</dbReference>
<reference evidence="4 5" key="1">
    <citation type="submission" date="2016-04" db="EMBL/GenBank/DDBJ databases">
        <title>Draft genome of Fonsecaea erecta CBS 125763.</title>
        <authorList>
            <person name="Weiss V.A."/>
            <person name="Vicente V.A."/>
            <person name="Raittz R.T."/>
            <person name="Moreno L.F."/>
            <person name="De Souza E.M."/>
            <person name="Pedrosa F.O."/>
            <person name="Steffens M.B."/>
            <person name="Faoro H."/>
            <person name="Tadra-Sfeir M.Z."/>
            <person name="Najafzadeh M.J."/>
            <person name="Felipe M.S."/>
            <person name="Teixeira M."/>
            <person name="Sun J."/>
            <person name="Xi L."/>
            <person name="Gomes R."/>
            <person name="De Azevedo C.M."/>
            <person name="Salgado C.G."/>
            <person name="Da Silva M.B."/>
            <person name="Nascimento M.F."/>
            <person name="Queiroz-Telles F."/>
            <person name="Attili D.S."/>
            <person name="Gorbushina A."/>
        </authorList>
    </citation>
    <scope>NUCLEOTIDE SEQUENCE [LARGE SCALE GENOMIC DNA]</scope>
    <source>
        <strain evidence="4 5">CBS 125763</strain>
    </source>
</reference>
<sequence length="437" mass="47392">MAAPAASRQYDIILLGATGYTGKLTAEYITTNLPTNIKWAVAGRNESKLQSLVSELKSLNSTRGSPDIITVASLTTPELTPVVKKTKVLLNTVGPYHLYSTPVVEACAQQGTHYLDVTGETPWVRDIIVKYEDTAKKTGAIMIPEVGVESAPSDLIAYIATRLIRKVWDCGVMDMVAAVHELKSSGPSGGTLATGLGLADHYPAKVMKQCLNDPFVLSPTHLRPFTKDTIYPRNPEPNTYHRTGLQKLTGVWKYPRLGHLTTSITAKPNEAIVHRSAGLTPYFYGFNFSYEEYMAVASPVAGVLIHIAITILALLLAFPPTRAVLKLFATYKPGSGPTKESTKGDVLELRAVAVAEQLAKNPRKAMAHFRYEGGMYVLTALLMSEAAMVILTKEEEIKKSHGSGFLTPSCLGDDYLERLEKAGVKVGVQQIGDVGSK</sequence>
<dbReference type="SUPFAM" id="SSF51735">
    <property type="entry name" value="NAD(P)-binding Rossmann-fold domains"/>
    <property type="match status" value="1"/>
</dbReference>
<evidence type="ECO:0000256" key="2">
    <source>
        <dbReference type="SAM" id="Phobius"/>
    </source>
</evidence>
<dbReference type="RefSeq" id="XP_018697452.1">
    <property type="nucleotide sequence ID" value="XM_018831573.1"/>
</dbReference>
<dbReference type="Gene3D" id="3.40.50.720">
    <property type="entry name" value="NAD(P)-binding Rossmann-like Domain"/>
    <property type="match status" value="1"/>
</dbReference>
<dbReference type="AlphaFoldDB" id="A0A178ZYI4"/>
<dbReference type="PANTHER" id="PTHR12286">
    <property type="entry name" value="SACCHAROPINE DEHYDROGENASE-LIKE OXIDOREDUCTASE"/>
    <property type="match status" value="1"/>
</dbReference>
<dbReference type="Pfam" id="PF03435">
    <property type="entry name" value="Sacchrp_dh_NADP"/>
    <property type="match status" value="1"/>
</dbReference>
<feature type="domain" description="Saccharopine dehydrogenase NADP binding" evidence="3">
    <location>
        <begin position="12"/>
        <end position="142"/>
    </location>
</feature>
<dbReference type="InterPro" id="IPR036291">
    <property type="entry name" value="NAD(P)-bd_dom_sf"/>
</dbReference>
<keyword evidence="2" id="KW-0472">Membrane</keyword>
<dbReference type="GO" id="GO:0005811">
    <property type="term" value="C:lipid droplet"/>
    <property type="evidence" value="ECO:0007669"/>
    <property type="project" value="TreeGrafter"/>
</dbReference>
<dbReference type="PANTHER" id="PTHR12286:SF5">
    <property type="entry name" value="SACCHAROPINE DEHYDROGENASE-LIKE OXIDOREDUCTASE"/>
    <property type="match status" value="1"/>
</dbReference>
<comment type="similarity">
    <text evidence="1">Belongs to the saccharopine dehydrogenase family.</text>
</comment>
<dbReference type="EMBL" id="LVYI01000001">
    <property type="protein sequence ID" value="OAP64085.1"/>
    <property type="molecule type" value="Genomic_DNA"/>
</dbReference>
<accession>A0A178ZYI4</accession>
<dbReference type="Proteomes" id="UP000078343">
    <property type="component" value="Unassembled WGS sequence"/>
</dbReference>
<evidence type="ECO:0000256" key="1">
    <source>
        <dbReference type="ARBA" id="ARBA00038048"/>
    </source>
</evidence>
<dbReference type="GO" id="GO:0005886">
    <property type="term" value="C:plasma membrane"/>
    <property type="evidence" value="ECO:0007669"/>
    <property type="project" value="TreeGrafter"/>
</dbReference>
<keyword evidence="5" id="KW-1185">Reference proteome</keyword>
<keyword evidence="2" id="KW-0812">Transmembrane</keyword>
<dbReference type="InterPro" id="IPR005097">
    <property type="entry name" value="Sacchrp_dh_NADP-bd"/>
</dbReference>
<gene>
    <name evidence="4" type="ORF">AYL99_00057</name>
</gene>
<comment type="caution">
    <text evidence="4">The sequence shown here is derived from an EMBL/GenBank/DDBJ whole genome shotgun (WGS) entry which is preliminary data.</text>
</comment>
<dbReference type="GeneID" id="30004227"/>
<dbReference type="GO" id="GO:0009247">
    <property type="term" value="P:glycolipid biosynthetic process"/>
    <property type="evidence" value="ECO:0007669"/>
    <property type="project" value="TreeGrafter"/>
</dbReference>
<name>A0A178ZYI4_9EURO</name>
<keyword evidence="2" id="KW-1133">Transmembrane helix</keyword>
<protein>
    <recommendedName>
        <fullName evidence="3">Saccharopine dehydrogenase NADP binding domain-containing protein</fullName>
    </recommendedName>
</protein>
<proteinExistence type="inferred from homology"/>